<gene>
    <name evidence="3" type="ORF">AB8O55_09175</name>
</gene>
<feature type="domain" description="AAA+ ATPase" evidence="2">
    <location>
        <begin position="55"/>
        <end position="237"/>
    </location>
</feature>
<feature type="region of interest" description="Disordered" evidence="1">
    <location>
        <begin position="346"/>
        <end position="368"/>
    </location>
</feature>
<evidence type="ECO:0000256" key="1">
    <source>
        <dbReference type="SAM" id="MobiDB-lite"/>
    </source>
</evidence>
<evidence type="ECO:0000313" key="4">
    <source>
        <dbReference type="Proteomes" id="UP001564626"/>
    </source>
</evidence>
<dbReference type="RefSeq" id="WP_345359532.1">
    <property type="nucleotide sequence ID" value="NZ_BAABII010000004.1"/>
</dbReference>
<reference evidence="3 4" key="1">
    <citation type="submission" date="2024-08" db="EMBL/GenBank/DDBJ databases">
        <title>Genome mining of Saccharopolyspora cebuensis PGLac3 from Nigerian medicinal plant.</title>
        <authorList>
            <person name="Ezeobiora C.E."/>
            <person name="Igbokwe N.H."/>
            <person name="Amin D.H."/>
            <person name="Mendie U.E."/>
        </authorList>
    </citation>
    <scope>NUCLEOTIDE SEQUENCE [LARGE SCALE GENOMIC DNA]</scope>
    <source>
        <strain evidence="3 4">PGLac3</strain>
    </source>
</reference>
<evidence type="ECO:0000313" key="3">
    <source>
        <dbReference type="EMBL" id="MEY8039566.1"/>
    </source>
</evidence>
<dbReference type="InterPro" id="IPR027417">
    <property type="entry name" value="P-loop_NTPase"/>
</dbReference>
<dbReference type="SUPFAM" id="SSF52540">
    <property type="entry name" value="P-loop containing nucleoside triphosphate hydrolases"/>
    <property type="match status" value="1"/>
</dbReference>
<proteinExistence type="predicted"/>
<dbReference type="SMART" id="SM00382">
    <property type="entry name" value="AAA"/>
    <property type="match status" value="1"/>
</dbReference>
<dbReference type="Proteomes" id="UP001564626">
    <property type="component" value="Unassembled WGS sequence"/>
</dbReference>
<comment type="caution">
    <text evidence="3">The sequence shown here is derived from an EMBL/GenBank/DDBJ whole genome shotgun (WGS) entry which is preliminary data.</text>
</comment>
<dbReference type="EMBL" id="JBGEHV010000012">
    <property type="protein sequence ID" value="MEY8039566.1"/>
    <property type="molecule type" value="Genomic_DNA"/>
</dbReference>
<dbReference type="Gene3D" id="3.40.50.300">
    <property type="entry name" value="P-loop containing nucleotide triphosphate hydrolases"/>
    <property type="match status" value="1"/>
</dbReference>
<protein>
    <submittedName>
        <fullName evidence="3">AAA family ATPase</fullName>
    </submittedName>
</protein>
<dbReference type="Pfam" id="PF13481">
    <property type="entry name" value="AAA_25"/>
    <property type="match status" value="1"/>
</dbReference>
<sequence length="368" mass="39165">MTLTHQHNASVDVDQYDPEPVRDEARNLLDGLRDGAWLDQQTFPPLRYAVPGVLPEGFALLVGPPKAGKSWMVLDLALAVAAGGRALGNIAVGAARPVLYLALEDGHRRMQARCRELLGAEPIPARFEYLTRIQPGRVVDTVRTWLALRTEQDTAPVVILDTLGKVMPPAVGGESAYQRDYRVGSGLKRVVDDFPGASLVVIHHDRKATSDDFVESVSGTNGLAGAADTVIVLVRPRGESGGTLKVTGRDVTEADYALTMAGGTTWRLDGANLDAAAATADTRKASDGLGDRSTEIVRVIGQHPDGIGPTKLGALIGVEAKHAGEYLRRLADAGRVVKTGRGVYRSPRTPVETVESVEPDPPKLGVVS</sequence>
<evidence type="ECO:0000259" key="2">
    <source>
        <dbReference type="SMART" id="SM00382"/>
    </source>
</evidence>
<keyword evidence="4" id="KW-1185">Reference proteome</keyword>
<organism evidence="3 4">
    <name type="scientific">Saccharopolyspora cebuensis</name>
    <dbReference type="NCBI Taxonomy" id="418759"/>
    <lineage>
        <taxon>Bacteria</taxon>
        <taxon>Bacillati</taxon>
        <taxon>Actinomycetota</taxon>
        <taxon>Actinomycetes</taxon>
        <taxon>Pseudonocardiales</taxon>
        <taxon>Pseudonocardiaceae</taxon>
        <taxon>Saccharopolyspora</taxon>
    </lineage>
</organism>
<dbReference type="InterPro" id="IPR003593">
    <property type="entry name" value="AAA+_ATPase"/>
</dbReference>
<name>A0ABV4CI91_9PSEU</name>
<accession>A0ABV4CI91</accession>